<evidence type="ECO:0000256" key="8">
    <source>
        <dbReference type="SAM" id="Phobius"/>
    </source>
</evidence>
<gene>
    <name evidence="9" type="ORF">ODE01S_04700</name>
</gene>
<dbReference type="GO" id="GO:0022857">
    <property type="term" value="F:transmembrane transporter activity"/>
    <property type="evidence" value="ECO:0007669"/>
    <property type="project" value="InterPro"/>
</dbReference>
<reference evidence="9 10" key="1">
    <citation type="submission" date="2019-07" db="EMBL/GenBank/DDBJ databases">
        <title>Whole genome shotgun sequence of Oceanithermus desulfurans NBRC 100063.</title>
        <authorList>
            <person name="Hosoyama A."/>
            <person name="Uohara A."/>
            <person name="Ohji S."/>
            <person name="Ichikawa N."/>
        </authorList>
    </citation>
    <scope>NUCLEOTIDE SEQUENCE [LARGE SCALE GENOMIC DNA]</scope>
    <source>
        <strain evidence="9 10">NBRC 100063</strain>
    </source>
</reference>
<accession>A0A511RJQ6</accession>
<name>A0A511RJQ6_9DEIN</name>
<keyword evidence="7" id="KW-0653">Protein transport</keyword>
<dbReference type="AlphaFoldDB" id="A0A511RJQ6"/>
<dbReference type="RefSeq" id="WP_013457931.1">
    <property type="nucleotide sequence ID" value="NZ_BJXN01000002.1"/>
</dbReference>
<protein>
    <submittedName>
        <fullName evidence="9">Biopolymer transporter protein ExbD</fullName>
    </submittedName>
</protein>
<proteinExistence type="inferred from homology"/>
<evidence type="ECO:0000313" key="9">
    <source>
        <dbReference type="EMBL" id="GEM89036.1"/>
    </source>
</evidence>
<evidence type="ECO:0000313" key="10">
    <source>
        <dbReference type="Proteomes" id="UP000321827"/>
    </source>
</evidence>
<dbReference type="Pfam" id="PF02472">
    <property type="entry name" value="ExbD"/>
    <property type="match status" value="1"/>
</dbReference>
<evidence type="ECO:0000256" key="7">
    <source>
        <dbReference type="RuleBase" id="RU003879"/>
    </source>
</evidence>
<keyword evidence="7" id="KW-0813">Transport</keyword>
<evidence type="ECO:0000256" key="6">
    <source>
        <dbReference type="ARBA" id="ARBA00023136"/>
    </source>
</evidence>
<dbReference type="OrthoDB" id="9796751at2"/>
<evidence type="ECO:0000256" key="4">
    <source>
        <dbReference type="ARBA" id="ARBA00022692"/>
    </source>
</evidence>
<sequence>MANRRRRREPSINLAPLVDIVFLLVIFFMVSSTFITPETGLPIDLPQATSGEARPEGAPTVVVQADGQAFWKGEPVDDAALLASLRAELAQDPVGTVILRADRKTPHGRVVQVMDVIRRAGAKRVAVAAVP</sequence>
<dbReference type="Gene3D" id="3.30.420.270">
    <property type="match status" value="1"/>
</dbReference>
<keyword evidence="4 7" id="KW-0812">Transmembrane</keyword>
<dbReference type="GO" id="GO:0005886">
    <property type="term" value="C:plasma membrane"/>
    <property type="evidence" value="ECO:0007669"/>
    <property type="project" value="UniProtKB-SubCell"/>
</dbReference>
<keyword evidence="6 8" id="KW-0472">Membrane</keyword>
<dbReference type="EMBL" id="BJXN01000002">
    <property type="protein sequence ID" value="GEM89036.1"/>
    <property type="molecule type" value="Genomic_DNA"/>
</dbReference>
<evidence type="ECO:0000256" key="5">
    <source>
        <dbReference type="ARBA" id="ARBA00022989"/>
    </source>
</evidence>
<dbReference type="Proteomes" id="UP000321827">
    <property type="component" value="Unassembled WGS sequence"/>
</dbReference>
<organism evidence="9 10">
    <name type="scientific">Oceanithermus desulfurans NBRC 100063</name>
    <dbReference type="NCBI Taxonomy" id="1227550"/>
    <lineage>
        <taxon>Bacteria</taxon>
        <taxon>Thermotogati</taxon>
        <taxon>Deinococcota</taxon>
        <taxon>Deinococci</taxon>
        <taxon>Thermales</taxon>
        <taxon>Thermaceae</taxon>
        <taxon>Oceanithermus</taxon>
    </lineage>
</organism>
<comment type="caution">
    <text evidence="9">The sequence shown here is derived from an EMBL/GenBank/DDBJ whole genome shotgun (WGS) entry which is preliminary data.</text>
</comment>
<comment type="similarity">
    <text evidence="2 7">Belongs to the ExbD/TolR family.</text>
</comment>
<evidence type="ECO:0000256" key="3">
    <source>
        <dbReference type="ARBA" id="ARBA00022475"/>
    </source>
</evidence>
<keyword evidence="3" id="KW-1003">Cell membrane</keyword>
<evidence type="ECO:0000256" key="2">
    <source>
        <dbReference type="ARBA" id="ARBA00005811"/>
    </source>
</evidence>
<comment type="subcellular location">
    <subcellularLocation>
        <location evidence="1">Cell membrane</location>
        <topology evidence="1">Single-pass membrane protein</topology>
    </subcellularLocation>
    <subcellularLocation>
        <location evidence="7">Cell membrane</location>
        <topology evidence="7">Single-pass type II membrane protein</topology>
    </subcellularLocation>
</comment>
<dbReference type="GO" id="GO:0015031">
    <property type="term" value="P:protein transport"/>
    <property type="evidence" value="ECO:0007669"/>
    <property type="project" value="UniProtKB-KW"/>
</dbReference>
<feature type="transmembrane region" description="Helical" evidence="8">
    <location>
        <begin position="12"/>
        <end position="35"/>
    </location>
</feature>
<dbReference type="InterPro" id="IPR003400">
    <property type="entry name" value="ExbD"/>
</dbReference>
<keyword evidence="5 8" id="KW-1133">Transmembrane helix</keyword>
<evidence type="ECO:0000256" key="1">
    <source>
        <dbReference type="ARBA" id="ARBA00004162"/>
    </source>
</evidence>
<dbReference type="PANTHER" id="PTHR30558:SF3">
    <property type="entry name" value="BIOPOLYMER TRANSPORT PROTEIN EXBD-RELATED"/>
    <property type="match status" value="1"/>
</dbReference>
<dbReference type="PANTHER" id="PTHR30558">
    <property type="entry name" value="EXBD MEMBRANE COMPONENT OF PMF-DRIVEN MACROMOLECULE IMPORT SYSTEM"/>
    <property type="match status" value="1"/>
</dbReference>